<comment type="caution">
    <text evidence="9">The sequence shown here is derived from an EMBL/GenBank/DDBJ whole genome shotgun (WGS) entry which is preliminary data.</text>
</comment>
<evidence type="ECO:0000256" key="4">
    <source>
        <dbReference type="ARBA" id="ARBA00022989"/>
    </source>
</evidence>
<dbReference type="GO" id="GO:0005886">
    <property type="term" value="C:plasma membrane"/>
    <property type="evidence" value="ECO:0007669"/>
    <property type="project" value="TreeGrafter"/>
</dbReference>
<name>A0A9P4UDI8_9PLEO</name>
<feature type="compositionally biased region" description="Low complexity" evidence="7">
    <location>
        <begin position="653"/>
        <end position="664"/>
    </location>
</feature>
<keyword evidence="10" id="KW-1185">Reference proteome</keyword>
<evidence type="ECO:0000256" key="6">
    <source>
        <dbReference type="RuleBase" id="RU362091"/>
    </source>
</evidence>
<dbReference type="InterPro" id="IPR001734">
    <property type="entry name" value="Na/solute_symporter"/>
</dbReference>
<evidence type="ECO:0000256" key="1">
    <source>
        <dbReference type="ARBA" id="ARBA00004141"/>
    </source>
</evidence>
<feature type="transmembrane region" description="Helical" evidence="8">
    <location>
        <begin position="400"/>
        <end position="422"/>
    </location>
</feature>
<keyword evidence="5 8" id="KW-0472">Membrane</keyword>
<dbReference type="NCBIfam" id="TIGR00813">
    <property type="entry name" value="sss"/>
    <property type="match status" value="1"/>
</dbReference>
<sequence>MSTVQAPLPQGAGYGVVVGLGVAFALGMLWVTNALKRAFNEDNKSTETFMVAGRSVGTGLTSAAVIASWLYSTALLAGSLLTYRYGLALGVWWGASASTMICLMAFLSIETKRKAPNAHTMLEIIRVRYGNKVHILWIFLCLLNNTFIFSSMVLGASTAITALTGMDATASTYLLPLGVSIYTYFGGLKATFLTDYVHTTVIMIILVWMTIKIILYKEIGSIGALYEAVVQAGKDKPVEGNYQGSYLTMRSNQCLYFGILHVVSNFGAVIMDTGFWQKGFSADVAAAVPGYILGGVASFSIPWAFGTIAGLAALALENTPAWPTYPNQMSEAEVGAGLVLPYVAQTVAGKGGAAALLLVIFMSCTSIASAQMIATSSILSFDIYGTYINKKATDKDLIRWSHIGVVITSIFISTIATAFHRGGVDMTWLVYMLGNFTNPGCVPTLLSLLWSRQTRLAATVAPILGMACGLSVWLGTAYAYFGAVTIASTGATMPCLFGCVTAMFVPLPTSVVISLLWPEKFDWEDFATNIKRVRAEHVSGVDDVEEVVRRQEQDDRERAAYFTPERVAYMKRMSRWAAVWAVFTIIGHVLLWPLPMYGAKMTFSKSLFQAWIVISLIWLWFTLVVAIFYPLYDGGVAQMWTIIQGKTDKGSKSVESGSSSPAVEGVEELVKA</sequence>
<dbReference type="AlphaFoldDB" id="A0A9P4UDI8"/>
<dbReference type="InterPro" id="IPR031155">
    <property type="entry name" value="DUR"/>
</dbReference>
<feature type="transmembrane region" description="Helical" evidence="8">
    <location>
        <begin position="135"/>
        <end position="156"/>
    </location>
</feature>
<dbReference type="InterPro" id="IPR038377">
    <property type="entry name" value="Na/Glc_symporter_sf"/>
</dbReference>
<evidence type="ECO:0000256" key="3">
    <source>
        <dbReference type="ARBA" id="ARBA00022692"/>
    </source>
</evidence>
<protein>
    <submittedName>
        <fullName evidence="9">SSS family solute:Na+ symporter</fullName>
    </submittedName>
</protein>
<keyword evidence="4 8" id="KW-1133">Transmembrane helix</keyword>
<feature type="transmembrane region" description="Helical" evidence="8">
    <location>
        <begin position="197"/>
        <end position="216"/>
    </location>
</feature>
<dbReference type="PANTHER" id="PTHR46154">
    <property type="match status" value="1"/>
</dbReference>
<dbReference type="Proteomes" id="UP000799764">
    <property type="component" value="Unassembled WGS sequence"/>
</dbReference>
<evidence type="ECO:0000313" key="10">
    <source>
        <dbReference type="Proteomes" id="UP000799764"/>
    </source>
</evidence>
<comment type="subcellular location">
    <subcellularLocation>
        <location evidence="1">Membrane</location>
        <topology evidence="1">Multi-pass membrane protein</topology>
    </subcellularLocation>
</comment>
<feature type="transmembrane region" description="Helical" evidence="8">
    <location>
        <begin position="428"/>
        <end position="449"/>
    </location>
</feature>
<evidence type="ECO:0000256" key="2">
    <source>
        <dbReference type="ARBA" id="ARBA00006434"/>
    </source>
</evidence>
<feature type="transmembrane region" description="Helical" evidence="8">
    <location>
        <begin position="91"/>
        <end position="109"/>
    </location>
</feature>
<dbReference type="PROSITE" id="PS50283">
    <property type="entry name" value="NA_SOLUT_SYMP_3"/>
    <property type="match status" value="1"/>
</dbReference>
<keyword evidence="3 8" id="KW-0812">Transmembrane</keyword>
<dbReference type="Pfam" id="PF00474">
    <property type="entry name" value="SSF"/>
    <property type="match status" value="1"/>
</dbReference>
<reference evidence="9" key="1">
    <citation type="journal article" date="2020" name="Stud. Mycol.">
        <title>101 Dothideomycetes genomes: a test case for predicting lifestyles and emergence of pathogens.</title>
        <authorList>
            <person name="Haridas S."/>
            <person name="Albert R."/>
            <person name="Binder M."/>
            <person name="Bloem J."/>
            <person name="Labutti K."/>
            <person name="Salamov A."/>
            <person name="Andreopoulos B."/>
            <person name="Baker S."/>
            <person name="Barry K."/>
            <person name="Bills G."/>
            <person name="Bluhm B."/>
            <person name="Cannon C."/>
            <person name="Castanera R."/>
            <person name="Culley D."/>
            <person name="Daum C."/>
            <person name="Ezra D."/>
            <person name="Gonzalez J."/>
            <person name="Henrissat B."/>
            <person name="Kuo A."/>
            <person name="Liang C."/>
            <person name="Lipzen A."/>
            <person name="Lutzoni F."/>
            <person name="Magnuson J."/>
            <person name="Mondo S."/>
            <person name="Nolan M."/>
            <person name="Ohm R."/>
            <person name="Pangilinan J."/>
            <person name="Park H.-J."/>
            <person name="Ramirez L."/>
            <person name="Alfaro M."/>
            <person name="Sun H."/>
            <person name="Tritt A."/>
            <person name="Yoshinaga Y."/>
            <person name="Zwiers L.-H."/>
            <person name="Turgeon B."/>
            <person name="Goodwin S."/>
            <person name="Spatafora J."/>
            <person name="Crous P."/>
            <person name="Grigoriev I."/>
        </authorList>
    </citation>
    <scope>NUCLEOTIDE SEQUENCE</scope>
    <source>
        <strain evidence="9">CBS 690.94</strain>
    </source>
</reference>
<evidence type="ECO:0000313" key="9">
    <source>
        <dbReference type="EMBL" id="KAF2447889.1"/>
    </source>
</evidence>
<dbReference type="OrthoDB" id="6132759at2759"/>
<proteinExistence type="inferred from homology"/>
<feature type="transmembrane region" description="Helical" evidence="8">
    <location>
        <begin position="288"/>
        <end position="316"/>
    </location>
</feature>
<organism evidence="9 10">
    <name type="scientific">Karstenula rhodostoma CBS 690.94</name>
    <dbReference type="NCBI Taxonomy" id="1392251"/>
    <lineage>
        <taxon>Eukaryota</taxon>
        <taxon>Fungi</taxon>
        <taxon>Dikarya</taxon>
        <taxon>Ascomycota</taxon>
        <taxon>Pezizomycotina</taxon>
        <taxon>Dothideomycetes</taxon>
        <taxon>Pleosporomycetidae</taxon>
        <taxon>Pleosporales</taxon>
        <taxon>Massarineae</taxon>
        <taxon>Didymosphaeriaceae</taxon>
        <taxon>Karstenula</taxon>
    </lineage>
</organism>
<dbReference type="PANTHER" id="PTHR46154:SF1">
    <property type="entry name" value="ACTIVE TRANSPORTER, PUTATIVE (AFU_ORTHOLOGUE AFUA_1G17570)-RELATED"/>
    <property type="match status" value="1"/>
</dbReference>
<evidence type="ECO:0000256" key="8">
    <source>
        <dbReference type="SAM" id="Phobius"/>
    </source>
</evidence>
<accession>A0A9P4UDI8</accession>
<dbReference type="EMBL" id="MU001496">
    <property type="protein sequence ID" value="KAF2447889.1"/>
    <property type="molecule type" value="Genomic_DNA"/>
</dbReference>
<dbReference type="GO" id="GO:0015204">
    <property type="term" value="F:urea transmembrane transporter activity"/>
    <property type="evidence" value="ECO:0007669"/>
    <property type="project" value="InterPro"/>
</dbReference>
<feature type="transmembrane region" description="Helical" evidence="8">
    <location>
        <begin position="255"/>
        <end position="276"/>
    </location>
</feature>
<feature type="transmembrane region" description="Helical" evidence="8">
    <location>
        <begin position="607"/>
        <end position="632"/>
    </location>
</feature>
<comment type="similarity">
    <text evidence="2 6">Belongs to the sodium:solute symporter (SSF) (TC 2.A.21) family.</text>
</comment>
<evidence type="ECO:0000256" key="5">
    <source>
        <dbReference type="ARBA" id="ARBA00023136"/>
    </source>
</evidence>
<feature type="transmembrane region" description="Helical" evidence="8">
    <location>
        <begin position="576"/>
        <end position="595"/>
    </location>
</feature>
<evidence type="ECO:0000256" key="7">
    <source>
        <dbReference type="SAM" id="MobiDB-lite"/>
    </source>
</evidence>
<feature type="transmembrane region" description="Helical" evidence="8">
    <location>
        <begin position="12"/>
        <end position="31"/>
    </location>
</feature>
<dbReference type="Gene3D" id="1.20.1730.10">
    <property type="entry name" value="Sodium/glucose cotransporter"/>
    <property type="match status" value="1"/>
</dbReference>
<feature type="transmembrane region" description="Helical" evidence="8">
    <location>
        <begin position="456"/>
        <end position="474"/>
    </location>
</feature>
<gene>
    <name evidence="9" type="ORF">P171DRAFT_233926</name>
</gene>
<feature type="region of interest" description="Disordered" evidence="7">
    <location>
        <begin position="648"/>
        <end position="672"/>
    </location>
</feature>
<feature type="transmembrane region" description="Helical" evidence="8">
    <location>
        <begin position="51"/>
        <end position="71"/>
    </location>
</feature>
<dbReference type="CDD" id="cd11476">
    <property type="entry name" value="SLC5sbd_DUR3"/>
    <property type="match status" value="1"/>
</dbReference>